<keyword evidence="4" id="KW-0378">Hydrolase</keyword>
<dbReference type="GO" id="GO:0006508">
    <property type="term" value="P:proteolysis"/>
    <property type="evidence" value="ECO:0007669"/>
    <property type="project" value="UniProtKB-KW"/>
</dbReference>
<organism evidence="4 5">
    <name type="scientific">Paenibacillus catalpae</name>
    <dbReference type="NCBI Taxonomy" id="1045775"/>
    <lineage>
        <taxon>Bacteria</taxon>
        <taxon>Bacillati</taxon>
        <taxon>Bacillota</taxon>
        <taxon>Bacilli</taxon>
        <taxon>Bacillales</taxon>
        <taxon>Paenibacillaceae</taxon>
        <taxon>Paenibacillus</taxon>
    </lineage>
</organism>
<evidence type="ECO:0000313" key="5">
    <source>
        <dbReference type="Proteomes" id="UP000198855"/>
    </source>
</evidence>
<keyword evidence="2" id="KW-0472">Membrane</keyword>
<keyword evidence="5" id="KW-1185">Reference proteome</keyword>
<evidence type="ECO:0000256" key="1">
    <source>
        <dbReference type="SAM" id="MobiDB-lite"/>
    </source>
</evidence>
<dbReference type="SMART" id="SM00460">
    <property type="entry name" value="TGc"/>
    <property type="match status" value="1"/>
</dbReference>
<dbReference type="GO" id="GO:0008233">
    <property type="term" value="F:peptidase activity"/>
    <property type="evidence" value="ECO:0007669"/>
    <property type="project" value="UniProtKB-KW"/>
</dbReference>
<dbReference type="AlphaFoldDB" id="A0A1I2D2J0"/>
<feature type="transmembrane region" description="Helical" evidence="2">
    <location>
        <begin position="41"/>
        <end position="60"/>
    </location>
</feature>
<feature type="compositionally biased region" description="Low complexity" evidence="1">
    <location>
        <begin position="609"/>
        <end position="629"/>
    </location>
</feature>
<dbReference type="InterPro" id="IPR038765">
    <property type="entry name" value="Papain-like_cys_pep_sf"/>
</dbReference>
<feature type="transmembrane region" description="Helical" evidence="2">
    <location>
        <begin position="65"/>
        <end position="83"/>
    </location>
</feature>
<name>A0A1I2D2J0_9BACL</name>
<dbReference type="InterPro" id="IPR052901">
    <property type="entry name" value="Bact_TGase-like"/>
</dbReference>
<reference evidence="5" key="1">
    <citation type="submission" date="2016-10" db="EMBL/GenBank/DDBJ databases">
        <authorList>
            <person name="Varghese N."/>
            <person name="Submissions S."/>
        </authorList>
    </citation>
    <scope>NUCLEOTIDE SEQUENCE [LARGE SCALE GENOMIC DNA]</scope>
    <source>
        <strain evidence="5">CGMCC 1.10784</strain>
    </source>
</reference>
<sequence>MRESGHENGSLGFRLLTTVLLYGLLAEWMLPWLHYGEWADVYQIGPLMTVVGCVMLTGLFRPAWYMSLLMNSVLCVLTLMLLFKGDENALQWLVNYPGMLAGDIKELFTYGMWTMTNELRTLLLFVGWAMLAPALQALVWIRQVALGLTAITASYLLILHTWVGMDVFDGLLRTSAEGLLLGAVVTIARVRRLHGGTSEYDRQLNPKWLAAGEFLVLLCVGIGMLLSSGQPRQTEPSAWTVTAASRMEQAMAELGKADYSAAMQAAVGAAGQGSAVTGYGLDDRELGASIKQDDTVVFSGFSPVQTYWRGESKSVYDGRGWSSSWSGKVLHPVEYGDKLSGVAVSTSADNRLIKQTIVMTEPSASQGLPLFFTGSAGRVVSLSAVDPNRQLSTYIEDELAEALYAADRQAKVERYTVESRLPVTDDAVLRQSDRSSSAGETAVLNTAGDNLDLTPYLQLPESMPSRVKALADEIAGAGLTSRYDRVKAVEQYLKNSYAYSLDSAVPPKGADFVDYFLFEQQRGYCVHFSSAMVILLREEGIPARWVKGFVSGTAVSTAAGADVTTAAGTLYNVRAKDAHAWVEVYFPGVGWVPFDPTPGFAGGMGPAEADAGSSASGDLASAGGAADDAGAPEHAVAGTDGMLARFEAAVERAASAVRRGVDALAQAAQSAAHGAATASPAALAAAGAAALLFAAAAAAAAQRRRLRLALALRRYAAAHAAGRVAAVQEQFATVSAAAWSLLGRRMMARPPHHTAREYADAVSASMPGARADALRRFIAWDDAARFGQRGDWLAPTPEELAAAMHALLGKPRKAVPAAAVHAAE</sequence>
<dbReference type="Proteomes" id="UP000198855">
    <property type="component" value="Unassembled WGS sequence"/>
</dbReference>
<keyword evidence="2" id="KW-0812">Transmembrane</keyword>
<accession>A0A1I2D2J0</accession>
<dbReference type="PANTHER" id="PTHR42736:SF1">
    <property type="entry name" value="PROTEIN-GLUTAMINE GAMMA-GLUTAMYLTRANSFERASE"/>
    <property type="match status" value="1"/>
</dbReference>
<evidence type="ECO:0000256" key="2">
    <source>
        <dbReference type="SAM" id="Phobius"/>
    </source>
</evidence>
<dbReference type="PANTHER" id="PTHR42736">
    <property type="entry name" value="PROTEIN-GLUTAMINE GAMMA-GLUTAMYLTRANSFERASE"/>
    <property type="match status" value="1"/>
</dbReference>
<feature type="transmembrane region" description="Helical" evidence="2">
    <location>
        <begin position="12"/>
        <end position="35"/>
    </location>
</feature>
<gene>
    <name evidence="4" type="ORF">SAMN05216378_3929</name>
</gene>
<dbReference type="EMBL" id="FOMT01000004">
    <property type="protein sequence ID" value="SFE74731.1"/>
    <property type="molecule type" value="Genomic_DNA"/>
</dbReference>
<feature type="transmembrane region" description="Helical" evidence="2">
    <location>
        <begin position="122"/>
        <end position="141"/>
    </location>
</feature>
<dbReference type="STRING" id="1045775.SAMN05216378_3929"/>
<evidence type="ECO:0000313" key="4">
    <source>
        <dbReference type="EMBL" id="SFE74731.1"/>
    </source>
</evidence>
<evidence type="ECO:0000259" key="3">
    <source>
        <dbReference type="SMART" id="SM00460"/>
    </source>
</evidence>
<keyword evidence="4" id="KW-0645">Protease</keyword>
<keyword evidence="2" id="KW-1133">Transmembrane helix</keyword>
<feature type="domain" description="Transglutaminase-like" evidence="3">
    <location>
        <begin position="517"/>
        <end position="598"/>
    </location>
</feature>
<dbReference type="RefSeq" id="WP_091188129.1">
    <property type="nucleotide sequence ID" value="NZ_FOMT01000004.1"/>
</dbReference>
<feature type="region of interest" description="Disordered" evidence="1">
    <location>
        <begin position="603"/>
        <end position="631"/>
    </location>
</feature>
<dbReference type="Pfam" id="PF13559">
    <property type="entry name" value="DUF4129"/>
    <property type="match status" value="1"/>
</dbReference>
<dbReference type="InterPro" id="IPR002931">
    <property type="entry name" value="Transglutaminase-like"/>
</dbReference>
<feature type="transmembrane region" description="Helical" evidence="2">
    <location>
        <begin position="148"/>
        <end position="165"/>
    </location>
</feature>
<dbReference type="SUPFAM" id="SSF54001">
    <property type="entry name" value="Cysteine proteinases"/>
    <property type="match status" value="1"/>
</dbReference>
<dbReference type="OrthoDB" id="9804872at2"/>
<dbReference type="Gene3D" id="3.10.620.30">
    <property type="match status" value="1"/>
</dbReference>
<dbReference type="InterPro" id="IPR025403">
    <property type="entry name" value="TgpA-like_C"/>
</dbReference>
<protein>
    <submittedName>
        <fullName evidence="4">Transglutaminase-like enzyme, putative cysteine protease</fullName>
    </submittedName>
</protein>
<proteinExistence type="predicted"/>
<dbReference type="Pfam" id="PF01841">
    <property type="entry name" value="Transglut_core"/>
    <property type="match status" value="1"/>
</dbReference>